<dbReference type="Gene3D" id="3.40.1080.10">
    <property type="entry name" value="Glutaconate Coenzyme A-transferase"/>
    <property type="match status" value="1"/>
</dbReference>
<dbReference type="InterPro" id="IPR037171">
    <property type="entry name" value="NagB/RpiA_transferase-like"/>
</dbReference>
<proteinExistence type="predicted"/>
<feature type="domain" description="Acetyl-CoA hydrolase/transferase C-terminal" evidence="1">
    <location>
        <begin position="255"/>
        <end position="407"/>
    </location>
</feature>
<dbReference type="Gene3D" id="3.40.1080.20">
    <property type="entry name" value="Acetyl-CoA hydrolase/transferase C-terminal domain"/>
    <property type="match status" value="1"/>
</dbReference>
<evidence type="ECO:0000259" key="1">
    <source>
        <dbReference type="Pfam" id="PF13336"/>
    </source>
</evidence>
<dbReference type="EMBL" id="CP014544">
    <property type="protein sequence ID" value="AMO67469.1"/>
    <property type="molecule type" value="Genomic_DNA"/>
</dbReference>
<dbReference type="Gene3D" id="3.30.750.70">
    <property type="entry name" value="4-hydroxybutyrate coenzyme like domains"/>
    <property type="match status" value="1"/>
</dbReference>
<reference evidence="2 3" key="1">
    <citation type="submission" date="2015-12" db="EMBL/GenBank/DDBJ databases">
        <authorList>
            <person name="Shamseldin A."/>
            <person name="Moawad H."/>
            <person name="Abd El-Rahim W.M."/>
            <person name="Sadowsky M.J."/>
        </authorList>
    </citation>
    <scope>NUCLEOTIDE SEQUENCE [LARGE SCALE GENOMIC DNA]</scope>
    <source>
        <strain evidence="2 3">SM2</strain>
    </source>
</reference>
<dbReference type="Pfam" id="PF13336">
    <property type="entry name" value="AcetylCoA_hyd_C"/>
    <property type="match status" value="1"/>
</dbReference>
<evidence type="ECO:0000313" key="3">
    <source>
        <dbReference type="Proteomes" id="UP000074119"/>
    </source>
</evidence>
<dbReference type="KEGG" id="zal:AZF00_03775"/>
<dbReference type="PANTHER" id="PTHR21432:SF20">
    <property type="entry name" value="ACETYL-COA HYDROLASE"/>
    <property type="match status" value="1"/>
</dbReference>
<evidence type="ECO:0000313" key="2">
    <source>
        <dbReference type="EMBL" id="AMO67469.1"/>
    </source>
</evidence>
<dbReference type="STRING" id="1470434.AZF00_03775"/>
<dbReference type="InterPro" id="IPR046433">
    <property type="entry name" value="ActCoA_hydro"/>
</dbReference>
<sequence>MRAVSVEALAGAIRAGDKVFVSGSAGEPIAVTELLATTPELAAGAEFHCSFIPGVNSRNLANENRRMTVGFMQGGFRKSLAAGHVRFAPMSYTATLQHLCSDGVINTVLVQVSPPDSDGYCSLGLQGEFLPQLLSRKPRVLAVLNPNVPVLAGSPKLAMADIEAYCESDLPLATYDPGKPNAVAQAIAEHVAALIPNGAALQCGLGKIPNQLMAALADHRQLRIHSGMASDGIVSLLDAGALDLDATVTSIVALGSSAFYRRLPEFKKLNICGVEACHSAQVLAQVPKLFAVNSSMELDLFGQANAEMLGGRFVSGPGGLPDFAAGARAQYDGCSIIALPAADPTGEQSRIVARLDSGVPVSVPQYLVDVVVTEYGSAYLRGADMVTRAERLVAIAHPDHRDRLFAEFEQRFLL</sequence>
<gene>
    <name evidence="2" type="ORF">AZF00_03775</name>
</gene>
<dbReference type="RefSeq" id="WP_008246017.1">
    <property type="nucleotide sequence ID" value="NZ_CP014544.1"/>
</dbReference>
<accession>A0A127M2L5</accession>
<protein>
    <recommendedName>
        <fullName evidence="1">Acetyl-CoA hydrolase/transferase C-terminal domain-containing protein</fullName>
    </recommendedName>
</protein>
<dbReference type="PANTHER" id="PTHR21432">
    <property type="entry name" value="ACETYL-COA HYDROLASE-RELATED"/>
    <property type="match status" value="1"/>
</dbReference>
<name>A0A127M2L5_9GAMM</name>
<dbReference type="GO" id="GO:0008775">
    <property type="term" value="F:acetate CoA-transferase activity"/>
    <property type="evidence" value="ECO:0007669"/>
    <property type="project" value="InterPro"/>
</dbReference>
<dbReference type="SUPFAM" id="SSF100950">
    <property type="entry name" value="NagB/RpiA/CoA transferase-like"/>
    <property type="match status" value="2"/>
</dbReference>
<dbReference type="InterPro" id="IPR038460">
    <property type="entry name" value="AcetylCoA_hyd_C_sf"/>
</dbReference>
<dbReference type="AlphaFoldDB" id="A0A127M2L5"/>
<dbReference type="InterPro" id="IPR026888">
    <property type="entry name" value="AcetylCoA_hyd_C"/>
</dbReference>
<dbReference type="Proteomes" id="UP000074119">
    <property type="component" value="Chromosome"/>
</dbReference>
<organism evidence="2 3">
    <name type="scientific">Zhongshania aliphaticivorans</name>
    <dbReference type="NCBI Taxonomy" id="1470434"/>
    <lineage>
        <taxon>Bacteria</taxon>
        <taxon>Pseudomonadati</taxon>
        <taxon>Pseudomonadota</taxon>
        <taxon>Gammaproteobacteria</taxon>
        <taxon>Cellvibrionales</taxon>
        <taxon>Spongiibacteraceae</taxon>
        <taxon>Zhongshania</taxon>
    </lineage>
</organism>
<dbReference type="GO" id="GO:0006083">
    <property type="term" value="P:acetate metabolic process"/>
    <property type="evidence" value="ECO:0007669"/>
    <property type="project" value="InterPro"/>
</dbReference>